<evidence type="ECO:0000256" key="1">
    <source>
        <dbReference type="SAM" id="MobiDB-lite"/>
    </source>
</evidence>
<feature type="region of interest" description="Disordered" evidence="1">
    <location>
        <begin position="1"/>
        <end position="240"/>
    </location>
</feature>
<protein>
    <submittedName>
        <fullName evidence="2">Uncharacterized protein</fullName>
    </submittedName>
</protein>
<accession>A0A8H3IBB1</accession>
<feature type="compositionally biased region" description="Polar residues" evidence="1">
    <location>
        <begin position="12"/>
        <end position="35"/>
    </location>
</feature>
<proteinExistence type="predicted"/>
<dbReference type="AlphaFoldDB" id="A0A8H3IBB1"/>
<dbReference type="EMBL" id="CAJPDT010000003">
    <property type="protein sequence ID" value="CAF9907239.1"/>
    <property type="molecule type" value="Genomic_DNA"/>
</dbReference>
<reference evidence="2" key="1">
    <citation type="submission" date="2021-03" db="EMBL/GenBank/DDBJ databases">
        <authorList>
            <person name="Tagirdzhanova G."/>
        </authorList>
    </citation>
    <scope>NUCLEOTIDE SEQUENCE</scope>
</reference>
<comment type="caution">
    <text evidence="2">The sequence shown here is derived from an EMBL/GenBank/DDBJ whole genome shotgun (WGS) entry which is preliminary data.</text>
</comment>
<organism evidence="2 3">
    <name type="scientific">Imshaugia aleurites</name>
    <dbReference type="NCBI Taxonomy" id="172621"/>
    <lineage>
        <taxon>Eukaryota</taxon>
        <taxon>Fungi</taxon>
        <taxon>Dikarya</taxon>
        <taxon>Ascomycota</taxon>
        <taxon>Pezizomycotina</taxon>
        <taxon>Lecanoromycetes</taxon>
        <taxon>OSLEUM clade</taxon>
        <taxon>Lecanoromycetidae</taxon>
        <taxon>Lecanorales</taxon>
        <taxon>Lecanorineae</taxon>
        <taxon>Parmeliaceae</taxon>
        <taxon>Imshaugia</taxon>
    </lineage>
</organism>
<feature type="compositionally biased region" description="Low complexity" evidence="1">
    <location>
        <begin position="80"/>
        <end position="99"/>
    </location>
</feature>
<sequence>MEFTILSRKSKTQQQQMHRSVQDPSQPSDTTSTPASYEDDEISRMLEDSNETMPDIDYHTTSPTLMHTYASAHPFSDKISQQQPQWPYSHSSSSMPTESTNMFMSNPLDLSTHLPAGSSTQSGTETLDPMHVDSNLDLAPTWPHDPTLAPDPQSMDFFSNDMLTGTLSSSSSAPLSSTSSYPYPTRPSSSFPSSGSLAPSRRPSKSGKSSLSTTRPYTATPSRRDQGLSITTDTTTPNTMVETSSNAEAIKEASKLSPSSSKLTLTIDDPNSETVADLMGILAKSKAKMKLEVS</sequence>
<evidence type="ECO:0000313" key="3">
    <source>
        <dbReference type="Proteomes" id="UP000664534"/>
    </source>
</evidence>
<dbReference type="Proteomes" id="UP000664534">
    <property type="component" value="Unassembled WGS sequence"/>
</dbReference>
<gene>
    <name evidence="2" type="ORF">IMSHALPRED_005479</name>
</gene>
<feature type="compositionally biased region" description="Polar residues" evidence="1">
    <location>
        <begin position="228"/>
        <end position="240"/>
    </location>
</feature>
<evidence type="ECO:0000313" key="2">
    <source>
        <dbReference type="EMBL" id="CAF9907239.1"/>
    </source>
</evidence>
<keyword evidence="3" id="KW-1185">Reference proteome</keyword>
<name>A0A8H3IBB1_9LECA</name>
<feature type="compositionally biased region" description="Low complexity" evidence="1">
    <location>
        <begin position="163"/>
        <end position="212"/>
    </location>
</feature>